<comment type="caution">
    <text evidence="1">The sequence shown here is derived from an EMBL/GenBank/DDBJ whole genome shotgun (WGS) entry which is preliminary data.</text>
</comment>
<dbReference type="Proteomes" id="UP000624244">
    <property type="component" value="Unassembled WGS sequence"/>
</dbReference>
<organism evidence="1 2">
    <name type="scientific">Cochliobolus sativus</name>
    <name type="common">Common root rot and spot blotch fungus</name>
    <name type="synonym">Bipolaris sorokiniana</name>
    <dbReference type="NCBI Taxonomy" id="45130"/>
    <lineage>
        <taxon>Eukaryota</taxon>
        <taxon>Fungi</taxon>
        <taxon>Dikarya</taxon>
        <taxon>Ascomycota</taxon>
        <taxon>Pezizomycotina</taxon>
        <taxon>Dothideomycetes</taxon>
        <taxon>Pleosporomycetidae</taxon>
        <taxon>Pleosporales</taxon>
        <taxon>Pleosporineae</taxon>
        <taxon>Pleosporaceae</taxon>
        <taxon>Bipolaris</taxon>
    </lineage>
</organism>
<reference evidence="1" key="1">
    <citation type="submission" date="2019-11" db="EMBL/GenBank/DDBJ databases">
        <title>Bipolaris sorokiniana Genome sequencing.</title>
        <authorList>
            <person name="Wang H."/>
        </authorList>
    </citation>
    <scope>NUCLEOTIDE SEQUENCE</scope>
</reference>
<dbReference type="EMBL" id="WNKQ01000003">
    <property type="protein sequence ID" value="KAF5852456.1"/>
    <property type="molecule type" value="Genomic_DNA"/>
</dbReference>
<accession>A0A8H5ZNP9</accession>
<sequence length="79" mass="8303">MAVPGTDASSFEFRKSHFARKHVVTCSEVKRLLSPCIDASKGPADASGLKLSCSNNNCGGDAPDASAPIPRLELTEENV</sequence>
<gene>
    <name evidence="1" type="ORF">GGP41_007852</name>
</gene>
<evidence type="ECO:0000313" key="1">
    <source>
        <dbReference type="EMBL" id="KAF5852456.1"/>
    </source>
</evidence>
<protein>
    <submittedName>
        <fullName evidence="1">Uncharacterized protein</fullName>
    </submittedName>
</protein>
<name>A0A8H5ZNP9_COCSA</name>
<evidence type="ECO:0000313" key="2">
    <source>
        <dbReference type="Proteomes" id="UP000624244"/>
    </source>
</evidence>
<dbReference type="AlphaFoldDB" id="A0A8H5ZNP9"/>
<proteinExistence type="predicted"/>